<evidence type="ECO:0000256" key="6">
    <source>
        <dbReference type="SAM" id="MobiDB-lite"/>
    </source>
</evidence>
<gene>
    <name evidence="8" type="ORF">PYX00_007288</name>
</gene>
<dbReference type="GO" id="GO:0003730">
    <property type="term" value="F:mRNA 3'-UTR binding"/>
    <property type="evidence" value="ECO:0007669"/>
    <property type="project" value="InterPro"/>
</dbReference>
<dbReference type="GO" id="GO:0043005">
    <property type="term" value="C:neuron projection"/>
    <property type="evidence" value="ECO:0007669"/>
    <property type="project" value="TreeGrafter"/>
</dbReference>
<keyword evidence="2" id="KW-0963">Cytoplasm</keyword>
<dbReference type="GO" id="GO:0000900">
    <property type="term" value="F:mRNA regulatory element binding translation repressor activity"/>
    <property type="evidence" value="ECO:0007669"/>
    <property type="project" value="TreeGrafter"/>
</dbReference>
<dbReference type="SUPFAM" id="SSF54928">
    <property type="entry name" value="RNA-binding domain, RBD"/>
    <property type="match status" value="1"/>
</dbReference>
<dbReference type="CDD" id="cd12726">
    <property type="entry name" value="RRM2_CPEB2_like"/>
    <property type="match status" value="1"/>
</dbReference>
<dbReference type="PANTHER" id="PTHR12566">
    <property type="entry name" value="CYTOPLASMIC POLYADENYLATION ELEMENT BINDING PROTEIN CPEB"/>
    <property type="match status" value="1"/>
</dbReference>
<evidence type="ECO:0000256" key="5">
    <source>
        <dbReference type="PROSITE-ProRule" id="PRU00176"/>
    </source>
</evidence>
<evidence type="ECO:0000256" key="4">
    <source>
        <dbReference type="ARBA" id="ARBA00022884"/>
    </source>
</evidence>
<dbReference type="Gene3D" id="4.10.640.40">
    <property type="entry name" value="Cytoplasmic polyadenylation element-binding protein, ZZ domain"/>
    <property type="match status" value="1"/>
</dbReference>
<feature type="compositionally biased region" description="Polar residues" evidence="6">
    <location>
        <begin position="89"/>
        <end position="104"/>
    </location>
</feature>
<feature type="compositionally biased region" description="Polar residues" evidence="6">
    <location>
        <begin position="391"/>
        <end position="402"/>
    </location>
</feature>
<dbReference type="InterPro" id="IPR032296">
    <property type="entry name" value="CEBP_ZZ"/>
</dbReference>
<dbReference type="FunFam" id="4.10.640.40:FF:000001">
    <property type="entry name" value="Cytoplasmic polyadenylation element-binding 2 isoform X2"/>
    <property type="match status" value="1"/>
</dbReference>
<feature type="domain" description="RRM" evidence="7">
    <location>
        <begin position="409"/>
        <end position="500"/>
    </location>
</feature>
<keyword evidence="4 5" id="KW-0694">RNA-binding</keyword>
<dbReference type="AlphaFoldDB" id="A0AAW2HJD9"/>
<evidence type="ECO:0000259" key="7">
    <source>
        <dbReference type="PROSITE" id="PS50102"/>
    </source>
</evidence>
<dbReference type="GO" id="GO:0045202">
    <property type="term" value="C:synapse"/>
    <property type="evidence" value="ECO:0007669"/>
    <property type="project" value="TreeGrafter"/>
</dbReference>
<keyword evidence="3" id="KW-0677">Repeat</keyword>
<evidence type="ECO:0000313" key="8">
    <source>
        <dbReference type="EMBL" id="KAL0269613.1"/>
    </source>
</evidence>
<feature type="region of interest" description="Disordered" evidence="6">
    <location>
        <begin position="375"/>
        <end position="408"/>
    </location>
</feature>
<dbReference type="CDD" id="cd19757">
    <property type="entry name" value="Bbox1"/>
    <property type="match status" value="1"/>
</dbReference>
<comment type="subcellular location">
    <subcellularLocation>
        <location evidence="1">Cytoplasm</location>
    </subcellularLocation>
</comment>
<accession>A0AAW2HJD9</accession>
<feature type="region of interest" description="Disordered" evidence="6">
    <location>
        <begin position="62"/>
        <end position="104"/>
    </location>
</feature>
<dbReference type="PROSITE" id="PS50102">
    <property type="entry name" value="RRM"/>
    <property type="match status" value="2"/>
</dbReference>
<proteinExistence type="predicted"/>
<evidence type="ECO:0000256" key="2">
    <source>
        <dbReference type="ARBA" id="ARBA00022490"/>
    </source>
</evidence>
<feature type="domain" description="RRM" evidence="7">
    <location>
        <begin position="517"/>
        <end position="595"/>
    </location>
</feature>
<dbReference type="FunFam" id="3.30.70.330:FF:000009">
    <property type="entry name" value="cytoplasmic polyadenylation element-binding protein 2 isoform X1"/>
    <property type="match status" value="1"/>
</dbReference>
<dbReference type="GO" id="GO:2000766">
    <property type="term" value="P:negative regulation of cytoplasmic translation"/>
    <property type="evidence" value="ECO:0007669"/>
    <property type="project" value="TreeGrafter"/>
</dbReference>
<dbReference type="GO" id="GO:0005737">
    <property type="term" value="C:cytoplasm"/>
    <property type="evidence" value="ECO:0007669"/>
    <property type="project" value="UniProtKB-SubCell"/>
</dbReference>
<dbReference type="CDD" id="cd12724">
    <property type="entry name" value="RRM1_CPEB2_like"/>
    <property type="match status" value="1"/>
</dbReference>
<sequence length="666" mass="73483">MGDFKFSVNNSVGPISAVEFQPNTNNSLFCTTPTVTDTVSSQHSAMQDDLLIEKTAVKSQQEISTNAEINGDKSVKSKEDESVSGKVSNNNVGLNGKQNDQIQHSPSTVSLPLQISQGYNISDTNLSVINASNVSQAGVWPASSVEDGMLHNLAAQGVTVNGTLTYQNFQPNTPYNQLGTQIPSISQNQGQSAQQRRAITAQHNFLPNMPHRIQNHPSNVFMPTKACTGTPWSSPHQNATWTPAPQNQGGMPGLTPWNRGRSVPNLNPALANVSSFGNVGNRKQSPTFTQQHQMVQISPLKFRRSTSYPGKTIFPQHPTFEITNVEDNRDNMMLYQDRGMGNANGRAGPLDIRNLEHYFTDMMRGAGDASDHLKVDGQVLPPPNAPLGSPGSRSSPHSQGSDTNERFSRKVFVGGLPPDIDEEEITTSFRRFGPLVVDWPHKAESKSYFPPKGYAFLLFQDESSVQQLIEACISDEDKLYLCVSSPTIKDKPVQIRPWRLTDADFVLDASMPLDPRKTVFVGGVPRPLKALELAMIMDRLYGGVCYAGIDTDPELKYPKGAGRVAFSNQQSYIAAISARFVQLQHGDIDKRVEVKPYVLDDQMCDECQGQRCGGKFAPFFCANVTCLQYYCEQCWATIHSRPGREFHKPLVKEGADRPRAIAFRWC</sequence>
<dbReference type="InterPro" id="IPR034819">
    <property type="entry name" value="CPEB"/>
</dbReference>
<organism evidence="8">
    <name type="scientific">Menopon gallinae</name>
    <name type="common">poultry shaft louse</name>
    <dbReference type="NCBI Taxonomy" id="328185"/>
    <lineage>
        <taxon>Eukaryota</taxon>
        <taxon>Metazoa</taxon>
        <taxon>Ecdysozoa</taxon>
        <taxon>Arthropoda</taxon>
        <taxon>Hexapoda</taxon>
        <taxon>Insecta</taxon>
        <taxon>Pterygota</taxon>
        <taxon>Neoptera</taxon>
        <taxon>Paraneoptera</taxon>
        <taxon>Psocodea</taxon>
        <taxon>Troctomorpha</taxon>
        <taxon>Phthiraptera</taxon>
        <taxon>Amblycera</taxon>
        <taxon>Menoponidae</taxon>
        <taxon>Menopon</taxon>
    </lineage>
</organism>
<dbReference type="InterPro" id="IPR035979">
    <property type="entry name" value="RBD_domain_sf"/>
</dbReference>
<dbReference type="Gene3D" id="3.30.70.330">
    <property type="match status" value="2"/>
</dbReference>
<dbReference type="GO" id="GO:0005634">
    <property type="term" value="C:nucleus"/>
    <property type="evidence" value="ECO:0007669"/>
    <property type="project" value="TreeGrafter"/>
</dbReference>
<dbReference type="InterPro" id="IPR012677">
    <property type="entry name" value="Nucleotide-bd_a/b_plait_sf"/>
</dbReference>
<comment type="caution">
    <text evidence="8">The sequence shown here is derived from an EMBL/GenBank/DDBJ whole genome shotgun (WGS) entry which is preliminary data.</text>
</comment>
<dbReference type="PANTHER" id="PTHR12566:SF12">
    <property type="entry name" value="TRANSLATIONAL REGULATOR ORB2"/>
    <property type="match status" value="1"/>
</dbReference>
<protein>
    <recommendedName>
        <fullName evidence="7">RRM domain-containing protein</fullName>
    </recommendedName>
</protein>
<dbReference type="GO" id="GO:0043022">
    <property type="term" value="F:ribosome binding"/>
    <property type="evidence" value="ECO:0007669"/>
    <property type="project" value="TreeGrafter"/>
</dbReference>
<dbReference type="Pfam" id="PF16366">
    <property type="entry name" value="CEBP_ZZ"/>
    <property type="match status" value="1"/>
</dbReference>
<dbReference type="Pfam" id="PF16367">
    <property type="entry name" value="RRM_7"/>
    <property type="match status" value="1"/>
</dbReference>
<dbReference type="EMBL" id="JARGDH010000004">
    <property type="protein sequence ID" value="KAL0269613.1"/>
    <property type="molecule type" value="Genomic_DNA"/>
</dbReference>
<dbReference type="GO" id="GO:0008135">
    <property type="term" value="F:translation factor activity, RNA binding"/>
    <property type="evidence" value="ECO:0007669"/>
    <property type="project" value="TreeGrafter"/>
</dbReference>
<dbReference type="SMART" id="SM00360">
    <property type="entry name" value="RRM"/>
    <property type="match status" value="2"/>
</dbReference>
<dbReference type="InterPro" id="IPR038446">
    <property type="entry name" value="CEBP_ZZ_sf"/>
</dbReference>
<dbReference type="GO" id="GO:0007283">
    <property type="term" value="P:spermatogenesis"/>
    <property type="evidence" value="ECO:0007669"/>
    <property type="project" value="UniProtKB-ARBA"/>
</dbReference>
<evidence type="ECO:0000256" key="1">
    <source>
        <dbReference type="ARBA" id="ARBA00004496"/>
    </source>
</evidence>
<evidence type="ECO:0000256" key="3">
    <source>
        <dbReference type="ARBA" id="ARBA00022737"/>
    </source>
</evidence>
<dbReference type="InterPro" id="IPR000504">
    <property type="entry name" value="RRM_dom"/>
</dbReference>
<dbReference type="FunFam" id="3.30.70.330:FF:000008">
    <property type="entry name" value="Cytoplasmic polyadenylation element-binding 2 isoform X2"/>
    <property type="match status" value="1"/>
</dbReference>
<reference evidence="8" key="1">
    <citation type="journal article" date="2024" name="Gigascience">
        <title>Chromosome-level genome of the poultry shaft louse Menopon gallinae provides insight into the host-switching and adaptive evolution of parasitic lice.</title>
        <authorList>
            <person name="Xu Y."/>
            <person name="Ma L."/>
            <person name="Liu S."/>
            <person name="Liang Y."/>
            <person name="Liu Q."/>
            <person name="He Z."/>
            <person name="Tian L."/>
            <person name="Duan Y."/>
            <person name="Cai W."/>
            <person name="Li H."/>
            <person name="Song F."/>
        </authorList>
    </citation>
    <scope>NUCLEOTIDE SEQUENCE</scope>
    <source>
        <strain evidence="8">Cailab_2023a</strain>
    </source>
</reference>
<feature type="compositionally biased region" description="Basic and acidic residues" evidence="6">
    <location>
        <begin position="70"/>
        <end position="83"/>
    </location>
</feature>
<name>A0AAW2HJD9_9NEOP</name>